<evidence type="ECO:0000313" key="1">
    <source>
        <dbReference type="EMBL" id="KJH39697.1"/>
    </source>
</evidence>
<accession>A0A0D8X7E8</accession>
<dbReference type="AlphaFoldDB" id="A0A0D8X7E8"/>
<gene>
    <name evidence="1" type="ORF">DICVIV_14418</name>
</gene>
<proteinExistence type="predicted"/>
<protein>
    <submittedName>
        <fullName evidence="1">Uncharacterized protein</fullName>
    </submittedName>
</protein>
<dbReference type="Proteomes" id="UP000053766">
    <property type="component" value="Unassembled WGS sequence"/>
</dbReference>
<reference evidence="2" key="2">
    <citation type="journal article" date="2016" name="Sci. Rep.">
        <title>Dictyocaulus viviparus genome, variome and transcriptome elucidate lungworm biology and support future intervention.</title>
        <authorList>
            <person name="McNulty S.N."/>
            <person name="Strube C."/>
            <person name="Rosa B.A."/>
            <person name="Martin J.C."/>
            <person name="Tyagi R."/>
            <person name="Choi Y.J."/>
            <person name="Wang Q."/>
            <person name="Hallsworth Pepin K."/>
            <person name="Zhang X."/>
            <person name="Ozersky P."/>
            <person name="Wilson R.K."/>
            <person name="Sternberg P.W."/>
            <person name="Gasser R.B."/>
            <person name="Mitreva M."/>
        </authorList>
    </citation>
    <scope>NUCLEOTIDE SEQUENCE [LARGE SCALE GENOMIC DNA]</scope>
    <source>
        <strain evidence="2">HannoverDv2000</strain>
    </source>
</reference>
<reference evidence="1 2" key="1">
    <citation type="submission" date="2013-11" db="EMBL/GenBank/DDBJ databases">
        <title>Draft genome of the bovine lungworm Dictyocaulus viviparus.</title>
        <authorList>
            <person name="Mitreva M."/>
        </authorList>
    </citation>
    <scope>NUCLEOTIDE SEQUENCE [LARGE SCALE GENOMIC DNA]</scope>
    <source>
        <strain evidence="1 2">HannoverDv2000</strain>
    </source>
</reference>
<keyword evidence="2" id="KW-1185">Reference proteome</keyword>
<name>A0A0D8X7E8_DICVI</name>
<dbReference type="EMBL" id="KN721667">
    <property type="protein sequence ID" value="KJH39697.1"/>
    <property type="molecule type" value="Genomic_DNA"/>
</dbReference>
<organism evidence="1 2">
    <name type="scientific">Dictyocaulus viviparus</name>
    <name type="common">Bovine lungworm</name>
    <dbReference type="NCBI Taxonomy" id="29172"/>
    <lineage>
        <taxon>Eukaryota</taxon>
        <taxon>Metazoa</taxon>
        <taxon>Ecdysozoa</taxon>
        <taxon>Nematoda</taxon>
        <taxon>Chromadorea</taxon>
        <taxon>Rhabditida</taxon>
        <taxon>Rhabditina</taxon>
        <taxon>Rhabditomorpha</taxon>
        <taxon>Strongyloidea</taxon>
        <taxon>Metastrongylidae</taxon>
        <taxon>Dictyocaulus</taxon>
    </lineage>
</organism>
<evidence type="ECO:0000313" key="2">
    <source>
        <dbReference type="Proteomes" id="UP000053766"/>
    </source>
</evidence>
<sequence length="103" mass="12126">MKSYGLSAKHHQRSEACQFRIQNSPRLLTFSWQCGEHRSGRAFRGGSNENWFLHQALFKCHLVDELFFSTSVSTRSFEEANRLATEHRYLLLINARRGFLHRL</sequence>